<keyword evidence="3" id="KW-0560">Oxidoreductase</keyword>
<reference evidence="5 6" key="1">
    <citation type="submission" date="2014-01" db="EMBL/GenBank/DDBJ databases">
        <title>Plasmidome dynamics in the species complex Clostridium novyi sensu lato converts strains of independent lineages into distinctly different pathogens.</title>
        <authorList>
            <person name="Skarin H."/>
            <person name="Segerman B."/>
        </authorList>
    </citation>
    <scope>NUCLEOTIDE SEQUENCE [LARGE SCALE GENOMIC DNA]</scope>
    <source>
        <strain evidence="5 6">DC5</strain>
    </source>
</reference>
<dbReference type="PANTHER" id="PTHR42659:SF2">
    <property type="entry name" value="XANTHINE DEHYDROGENASE SUBUNIT C-RELATED"/>
    <property type="match status" value="1"/>
</dbReference>
<sequence length="278" mass="31197">MIPFNFEYYKAYSISEAIEIFQKLYKDKKEPIYYNGGTEIITFARKNSLKTKGVIDIKGIPQCNIVSDEKEKIIIGASLTLTNIANNTIFPLLSKTSRGVADLTVRNKVTLGGNICGKIVYKEAILPLMLSNANITIASKRGIRSENINKNFTNKINIEKEEFIVNFEIDKTYIKLSNTSKKITRIGNVNYPLVTIAALKKGDEIRVAFSGLTNFPFYSSEVNKKLSNKELSKDKRIKSAVKAISYKITSDIEGSSEYKEFVVTNTLMDILNELEGVS</sequence>
<evidence type="ECO:0000256" key="3">
    <source>
        <dbReference type="ARBA" id="ARBA00023002"/>
    </source>
</evidence>
<evidence type="ECO:0000313" key="5">
    <source>
        <dbReference type="EMBL" id="KGM98919.1"/>
    </source>
</evidence>
<dbReference type="GO" id="GO:0016491">
    <property type="term" value="F:oxidoreductase activity"/>
    <property type="evidence" value="ECO:0007669"/>
    <property type="project" value="UniProtKB-KW"/>
</dbReference>
<dbReference type="PROSITE" id="PS51387">
    <property type="entry name" value="FAD_PCMH"/>
    <property type="match status" value="1"/>
</dbReference>
<feature type="domain" description="FAD-binding PCMH-type" evidence="4">
    <location>
        <begin position="1"/>
        <end position="174"/>
    </location>
</feature>
<dbReference type="SUPFAM" id="SSF56176">
    <property type="entry name" value="FAD-binding/transporter-associated domain-like"/>
    <property type="match status" value="1"/>
</dbReference>
<dbReference type="InterPro" id="IPR016169">
    <property type="entry name" value="FAD-bd_PCMH_sub2"/>
</dbReference>
<evidence type="ECO:0000259" key="4">
    <source>
        <dbReference type="PROSITE" id="PS51387"/>
    </source>
</evidence>
<dbReference type="AlphaFoldDB" id="A0A0A0IBT3"/>
<dbReference type="InterPro" id="IPR036683">
    <property type="entry name" value="CO_DH_flav_C_dom_sf"/>
</dbReference>
<organism evidence="5 6">
    <name type="scientific">Clostridium botulinum C/D str. DC5</name>
    <dbReference type="NCBI Taxonomy" id="1443128"/>
    <lineage>
        <taxon>Bacteria</taxon>
        <taxon>Bacillati</taxon>
        <taxon>Bacillota</taxon>
        <taxon>Clostridia</taxon>
        <taxon>Eubacteriales</taxon>
        <taxon>Clostridiaceae</taxon>
        <taxon>Clostridium</taxon>
    </lineage>
</organism>
<dbReference type="Gene3D" id="3.30.390.50">
    <property type="entry name" value="CO dehydrogenase flavoprotein, C-terminal domain"/>
    <property type="match status" value="1"/>
</dbReference>
<protein>
    <recommendedName>
        <fullName evidence="4">FAD-binding PCMH-type domain-containing protein</fullName>
    </recommendedName>
</protein>
<proteinExistence type="predicted"/>
<comment type="caution">
    <text evidence="5">The sequence shown here is derived from an EMBL/GenBank/DDBJ whole genome shotgun (WGS) entry which is preliminary data.</text>
</comment>
<dbReference type="Gene3D" id="3.30.43.10">
    <property type="entry name" value="Uridine Diphospho-n-acetylenolpyruvylglucosamine Reductase, domain 2"/>
    <property type="match status" value="1"/>
</dbReference>
<dbReference type="Proteomes" id="UP000030014">
    <property type="component" value="Unassembled WGS sequence"/>
</dbReference>
<dbReference type="EMBL" id="JDRY01000043">
    <property type="protein sequence ID" value="KGM98919.1"/>
    <property type="molecule type" value="Genomic_DNA"/>
</dbReference>
<dbReference type="GO" id="GO:0071949">
    <property type="term" value="F:FAD binding"/>
    <property type="evidence" value="ECO:0007669"/>
    <property type="project" value="InterPro"/>
</dbReference>
<dbReference type="InterPro" id="IPR051312">
    <property type="entry name" value="Diverse_Substr_Oxidored"/>
</dbReference>
<dbReference type="PANTHER" id="PTHR42659">
    <property type="entry name" value="XANTHINE DEHYDROGENASE SUBUNIT C-RELATED"/>
    <property type="match status" value="1"/>
</dbReference>
<evidence type="ECO:0000256" key="1">
    <source>
        <dbReference type="ARBA" id="ARBA00022630"/>
    </source>
</evidence>
<evidence type="ECO:0000256" key="2">
    <source>
        <dbReference type="ARBA" id="ARBA00022827"/>
    </source>
</evidence>
<dbReference type="InterPro" id="IPR016167">
    <property type="entry name" value="FAD-bd_PCMH_sub1"/>
</dbReference>
<evidence type="ECO:0000313" key="6">
    <source>
        <dbReference type="Proteomes" id="UP000030014"/>
    </source>
</evidence>
<name>A0A0A0IBT3_CLOBO</name>
<accession>A0A0A0IBT3</accession>
<dbReference type="InterPro" id="IPR002346">
    <property type="entry name" value="Mopterin_DH_FAD-bd"/>
</dbReference>
<keyword evidence="1" id="KW-0285">Flavoprotein</keyword>
<dbReference type="InterPro" id="IPR016166">
    <property type="entry name" value="FAD-bd_PCMH"/>
</dbReference>
<keyword evidence="2" id="KW-0274">FAD</keyword>
<dbReference type="Gene3D" id="3.30.465.10">
    <property type="match status" value="1"/>
</dbReference>
<dbReference type="InterPro" id="IPR036318">
    <property type="entry name" value="FAD-bd_PCMH-like_sf"/>
</dbReference>
<dbReference type="Pfam" id="PF00941">
    <property type="entry name" value="FAD_binding_5"/>
    <property type="match status" value="1"/>
</dbReference>
<dbReference type="SUPFAM" id="SSF55447">
    <property type="entry name" value="CO dehydrogenase flavoprotein C-terminal domain-like"/>
    <property type="match status" value="1"/>
</dbReference>
<gene>
    <name evidence="5" type="ORF">Z955_09920</name>
</gene>
<dbReference type="RefSeq" id="WP_039258757.1">
    <property type="nucleotide sequence ID" value="NZ_JDRY01000043.1"/>
</dbReference>